<evidence type="ECO:0000256" key="1">
    <source>
        <dbReference type="SAM" id="MobiDB-lite"/>
    </source>
</evidence>
<dbReference type="KEGG" id="trr:M419DRAFT_119738"/>
<name>A0A024S8I8_HYPJR</name>
<proteinExistence type="predicted"/>
<organism evidence="2 3">
    <name type="scientific">Hypocrea jecorina (strain ATCC 56765 / BCRC 32924 / NRRL 11460 / Rut C-30)</name>
    <name type="common">Trichoderma reesei</name>
    <dbReference type="NCBI Taxonomy" id="1344414"/>
    <lineage>
        <taxon>Eukaryota</taxon>
        <taxon>Fungi</taxon>
        <taxon>Dikarya</taxon>
        <taxon>Ascomycota</taxon>
        <taxon>Pezizomycotina</taxon>
        <taxon>Sordariomycetes</taxon>
        <taxon>Hypocreomycetidae</taxon>
        <taxon>Hypocreales</taxon>
        <taxon>Hypocreaceae</taxon>
        <taxon>Trichoderma</taxon>
    </lineage>
</organism>
<dbReference type="AlphaFoldDB" id="A0A024S8I8"/>
<sequence length="58" mass="6840">MSEWMQQVIQQRLWKWKRETQTAHASQGLPTTKKDRPKIWKTVRGWMDVASQPASEGT</sequence>
<dbReference type="Proteomes" id="UP000024376">
    <property type="component" value="Unassembled WGS sequence"/>
</dbReference>
<evidence type="ECO:0000313" key="3">
    <source>
        <dbReference type="Proteomes" id="UP000024376"/>
    </source>
</evidence>
<dbReference type="EMBL" id="KI911152">
    <property type="protein sequence ID" value="ETS00502.1"/>
    <property type="molecule type" value="Genomic_DNA"/>
</dbReference>
<feature type="region of interest" description="Disordered" evidence="1">
    <location>
        <begin position="19"/>
        <end position="38"/>
    </location>
</feature>
<evidence type="ECO:0000313" key="2">
    <source>
        <dbReference type="EMBL" id="ETS00502.1"/>
    </source>
</evidence>
<dbReference type="HOGENOM" id="CLU_2980766_0_0_1"/>
<gene>
    <name evidence="2" type="ORF">M419DRAFT_119738</name>
</gene>
<accession>A0A024S8I8</accession>
<protein>
    <submittedName>
        <fullName evidence="2">Uncharacterized protein</fullName>
    </submittedName>
</protein>
<reference evidence="3" key="1">
    <citation type="journal article" date="2013" name="Ind. Biotechnol.">
        <title>Comparative genomics analysis of Trichoderma reesei strains.</title>
        <authorList>
            <person name="Koike H."/>
            <person name="Aerts A."/>
            <person name="LaButti K."/>
            <person name="Grigoriev I.V."/>
            <person name="Baker S.E."/>
        </authorList>
    </citation>
    <scope>NUCLEOTIDE SEQUENCE [LARGE SCALE GENOMIC DNA]</scope>
    <source>
        <strain evidence="3">ATCC 56765 / BCRC 32924 / NRRL 11460 / Rut C-30</strain>
    </source>
</reference>